<dbReference type="Gene3D" id="3.30.70.270">
    <property type="match status" value="1"/>
</dbReference>
<evidence type="ECO:0000313" key="5">
    <source>
        <dbReference type="EMBL" id="NLQ19174.1"/>
    </source>
</evidence>
<dbReference type="PROSITE" id="PS50112">
    <property type="entry name" value="PAS"/>
    <property type="match status" value="1"/>
</dbReference>
<feature type="transmembrane region" description="Helical" evidence="1">
    <location>
        <begin position="220"/>
        <end position="239"/>
    </location>
</feature>
<protein>
    <submittedName>
        <fullName evidence="5">Diguanylate cyclase</fullName>
    </submittedName>
</protein>
<keyword evidence="1" id="KW-0472">Membrane</keyword>
<evidence type="ECO:0000259" key="4">
    <source>
        <dbReference type="PROSITE" id="PS50887"/>
    </source>
</evidence>
<dbReference type="InterPro" id="IPR013767">
    <property type="entry name" value="PAS_fold"/>
</dbReference>
<dbReference type="SMART" id="SM00267">
    <property type="entry name" value="GGDEF"/>
    <property type="match status" value="1"/>
</dbReference>
<dbReference type="Pfam" id="PF00989">
    <property type="entry name" value="PAS"/>
    <property type="match status" value="1"/>
</dbReference>
<dbReference type="InterPro" id="IPR035965">
    <property type="entry name" value="PAS-like_dom_sf"/>
</dbReference>
<dbReference type="InterPro" id="IPR052163">
    <property type="entry name" value="DGC-Regulatory_Protein"/>
</dbReference>
<keyword evidence="1" id="KW-0812">Transmembrane</keyword>
<sequence>MEWKEQPKAFKIYLYSMLAIVFLLGTSIVVLVFEQLRYQSAVDTREKSIKLAAELRQSSNDLARLVRTYIITANPLYKHQFQTVVEIRDGLRTRPKNYSLAYWDVNGAAPDISESKHDASGDGISIIELMQRAGFTEIELQNLKLSKEKSDLLVAVENKAIDLFEENVPTDPKKREKALEMLANDFFISTKAEIMRPIIETEQMVFDRTQSTVNIAKNRLMLVIGSLCLLSILLIIFIFKIGVQLRKIIGCSIPELEGHLHELGKGNFLTPIIVKGNSRESVISWIARTQRKLAELNLAYFKAIVESSDDAIISKNSHGIIASWNRGAEKIFGYSEEEIIGQSMTLIIPSERSYEEAEILNKISSGQKVDHFVTQRKHKNGQLIDLSVSISPIYNSEGQVIGASKIARDISAAVAAEAEIKRLAFYDSLTGLANRRLLQERLGQLLLSAKRDKFPIALMYIDLDDFKLLNDTQGHEAGDHLLKAVSNRLIESVRDSDTVCRFGGDEFLIMLSGRNQIFSSDAWVKKIGKKIRERLRYPYDLGAEPYICTSSIGAYIYKGEKLSSDEIINKADQAMYIAKKKKNAFYLVSGNYADG</sequence>
<dbReference type="SUPFAM" id="SSF55785">
    <property type="entry name" value="PYP-like sensor domain (PAS domain)"/>
    <property type="match status" value="1"/>
</dbReference>
<name>A0A847RDN0_9GAMM</name>
<comment type="caution">
    <text evidence="5">The sequence shown here is derived from an EMBL/GenBank/DDBJ whole genome shotgun (WGS) entry which is preliminary data.</text>
</comment>
<dbReference type="SMART" id="SM00086">
    <property type="entry name" value="PAC"/>
    <property type="match status" value="1"/>
</dbReference>
<dbReference type="Proteomes" id="UP000586067">
    <property type="component" value="Unassembled WGS sequence"/>
</dbReference>
<dbReference type="InterPro" id="IPR029787">
    <property type="entry name" value="Nucleotide_cyclase"/>
</dbReference>
<dbReference type="PANTHER" id="PTHR46663">
    <property type="entry name" value="DIGUANYLATE CYCLASE DGCT-RELATED"/>
    <property type="match status" value="1"/>
</dbReference>
<dbReference type="InterPro" id="IPR043128">
    <property type="entry name" value="Rev_trsase/Diguanyl_cyclase"/>
</dbReference>
<accession>A0A847RDN0</accession>
<dbReference type="NCBIfam" id="TIGR00254">
    <property type="entry name" value="GGDEF"/>
    <property type="match status" value="1"/>
</dbReference>
<dbReference type="EMBL" id="JABAEK010000033">
    <property type="protein sequence ID" value="NLQ19174.1"/>
    <property type="molecule type" value="Genomic_DNA"/>
</dbReference>
<keyword evidence="1" id="KW-1133">Transmembrane helix</keyword>
<organism evidence="5 6">
    <name type="scientific">Marinomonas profundi</name>
    <dbReference type="NCBI Taxonomy" id="2726122"/>
    <lineage>
        <taxon>Bacteria</taxon>
        <taxon>Pseudomonadati</taxon>
        <taxon>Pseudomonadota</taxon>
        <taxon>Gammaproteobacteria</taxon>
        <taxon>Oceanospirillales</taxon>
        <taxon>Oceanospirillaceae</taxon>
        <taxon>Marinomonas</taxon>
    </lineage>
</organism>
<dbReference type="InterPro" id="IPR001610">
    <property type="entry name" value="PAC"/>
</dbReference>
<feature type="domain" description="PAS" evidence="2">
    <location>
        <begin position="297"/>
        <end position="366"/>
    </location>
</feature>
<dbReference type="GO" id="GO:0006355">
    <property type="term" value="P:regulation of DNA-templated transcription"/>
    <property type="evidence" value="ECO:0007669"/>
    <property type="project" value="InterPro"/>
</dbReference>
<dbReference type="CDD" id="cd00130">
    <property type="entry name" value="PAS"/>
    <property type="match status" value="1"/>
</dbReference>
<dbReference type="InterPro" id="IPR000700">
    <property type="entry name" value="PAS-assoc_C"/>
</dbReference>
<feature type="transmembrane region" description="Helical" evidence="1">
    <location>
        <begin position="12"/>
        <end position="33"/>
    </location>
</feature>
<feature type="domain" description="PAC" evidence="3">
    <location>
        <begin position="367"/>
        <end position="422"/>
    </location>
</feature>
<dbReference type="PROSITE" id="PS50887">
    <property type="entry name" value="GGDEF"/>
    <property type="match status" value="1"/>
</dbReference>
<dbReference type="PROSITE" id="PS50113">
    <property type="entry name" value="PAC"/>
    <property type="match status" value="1"/>
</dbReference>
<keyword evidence="6" id="KW-1185">Reference proteome</keyword>
<dbReference type="RefSeq" id="WP_168827629.1">
    <property type="nucleotide sequence ID" value="NZ_CP073013.1"/>
</dbReference>
<dbReference type="Gene3D" id="3.30.450.20">
    <property type="entry name" value="PAS domain"/>
    <property type="match status" value="1"/>
</dbReference>
<dbReference type="NCBIfam" id="TIGR00229">
    <property type="entry name" value="sensory_box"/>
    <property type="match status" value="1"/>
</dbReference>
<dbReference type="CDD" id="cd01949">
    <property type="entry name" value="GGDEF"/>
    <property type="match status" value="1"/>
</dbReference>
<dbReference type="SUPFAM" id="SSF55073">
    <property type="entry name" value="Nucleotide cyclase"/>
    <property type="match status" value="1"/>
</dbReference>
<dbReference type="SMART" id="SM00091">
    <property type="entry name" value="PAS"/>
    <property type="match status" value="1"/>
</dbReference>
<evidence type="ECO:0000313" key="6">
    <source>
        <dbReference type="Proteomes" id="UP000586067"/>
    </source>
</evidence>
<dbReference type="AlphaFoldDB" id="A0A847RDN0"/>
<proteinExistence type="predicted"/>
<evidence type="ECO:0000259" key="2">
    <source>
        <dbReference type="PROSITE" id="PS50112"/>
    </source>
</evidence>
<dbReference type="InterPro" id="IPR000160">
    <property type="entry name" value="GGDEF_dom"/>
</dbReference>
<dbReference type="Pfam" id="PF00990">
    <property type="entry name" value="GGDEF"/>
    <property type="match status" value="1"/>
</dbReference>
<reference evidence="5 6" key="1">
    <citation type="submission" date="2020-04" db="EMBL/GenBank/DDBJ databases">
        <title>Marinomonas sp. M1K-6 isolated from the deep seawater of the Mariana Trench.</title>
        <authorList>
            <person name="Li Y."/>
        </authorList>
    </citation>
    <scope>NUCLEOTIDE SEQUENCE [LARGE SCALE GENOMIC DNA]</scope>
    <source>
        <strain evidence="5 6">M1K-6</strain>
    </source>
</reference>
<feature type="domain" description="GGDEF" evidence="4">
    <location>
        <begin position="454"/>
        <end position="590"/>
    </location>
</feature>
<evidence type="ECO:0000259" key="3">
    <source>
        <dbReference type="PROSITE" id="PS50113"/>
    </source>
</evidence>
<dbReference type="InterPro" id="IPR000014">
    <property type="entry name" value="PAS"/>
</dbReference>
<gene>
    <name evidence="5" type="ORF">HGG82_16365</name>
</gene>
<dbReference type="PANTHER" id="PTHR46663:SF3">
    <property type="entry name" value="SLL0267 PROTEIN"/>
    <property type="match status" value="1"/>
</dbReference>
<evidence type="ECO:0000256" key="1">
    <source>
        <dbReference type="SAM" id="Phobius"/>
    </source>
</evidence>